<keyword evidence="2 4" id="KW-0238">DNA-binding</keyword>
<keyword evidence="3" id="KW-0804">Transcription</keyword>
<dbReference type="SUPFAM" id="SSF46689">
    <property type="entry name" value="Homeodomain-like"/>
    <property type="match status" value="1"/>
</dbReference>
<dbReference type="PROSITE" id="PS50977">
    <property type="entry name" value="HTH_TETR_2"/>
    <property type="match status" value="1"/>
</dbReference>
<dbReference type="PANTHER" id="PTHR47506">
    <property type="entry name" value="TRANSCRIPTIONAL REGULATORY PROTEIN"/>
    <property type="match status" value="1"/>
</dbReference>
<evidence type="ECO:0000259" key="5">
    <source>
        <dbReference type="PROSITE" id="PS50977"/>
    </source>
</evidence>
<dbReference type="InterPro" id="IPR009057">
    <property type="entry name" value="Homeodomain-like_sf"/>
</dbReference>
<evidence type="ECO:0000313" key="6">
    <source>
        <dbReference type="EMBL" id="TWU62189.1"/>
    </source>
</evidence>
<dbReference type="EMBL" id="SJPZ01000002">
    <property type="protein sequence ID" value="TWU62189.1"/>
    <property type="molecule type" value="Genomic_DNA"/>
</dbReference>
<evidence type="ECO:0000256" key="2">
    <source>
        <dbReference type="ARBA" id="ARBA00023125"/>
    </source>
</evidence>
<gene>
    <name evidence="6" type="ORF">V7x_39180</name>
</gene>
<proteinExistence type="predicted"/>
<evidence type="ECO:0000256" key="1">
    <source>
        <dbReference type="ARBA" id="ARBA00023015"/>
    </source>
</evidence>
<protein>
    <submittedName>
        <fullName evidence="6">DNA-binding transcriptional repressor AcrR</fullName>
    </submittedName>
</protein>
<dbReference type="RefSeq" id="WP_146414906.1">
    <property type="nucleotide sequence ID" value="NZ_SJPZ01000002.1"/>
</dbReference>
<reference evidence="6 7" key="1">
    <citation type="submission" date="2019-02" db="EMBL/GenBank/DDBJ databases">
        <title>Deep-cultivation of Planctomycetes and their phenomic and genomic characterization uncovers novel biology.</title>
        <authorList>
            <person name="Wiegand S."/>
            <person name="Jogler M."/>
            <person name="Boedeker C."/>
            <person name="Pinto D."/>
            <person name="Vollmers J."/>
            <person name="Rivas-Marin E."/>
            <person name="Kohn T."/>
            <person name="Peeters S.H."/>
            <person name="Heuer A."/>
            <person name="Rast P."/>
            <person name="Oberbeckmann S."/>
            <person name="Bunk B."/>
            <person name="Jeske O."/>
            <person name="Meyerdierks A."/>
            <person name="Storesund J.E."/>
            <person name="Kallscheuer N."/>
            <person name="Luecker S."/>
            <person name="Lage O.M."/>
            <person name="Pohl T."/>
            <person name="Merkel B.J."/>
            <person name="Hornburger P."/>
            <person name="Mueller R.-W."/>
            <person name="Bruemmer F."/>
            <person name="Labrenz M."/>
            <person name="Spormann A.M."/>
            <person name="Op Den Camp H."/>
            <person name="Overmann J."/>
            <person name="Amann R."/>
            <person name="Jetten M.S.M."/>
            <person name="Mascher T."/>
            <person name="Medema M.H."/>
            <person name="Devos D.P."/>
            <person name="Kaster A.-K."/>
            <person name="Ovreas L."/>
            <person name="Rohde M."/>
            <person name="Galperin M.Y."/>
            <person name="Jogler C."/>
        </authorList>
    </citation>
    <scope>NUCLEOTIDE SEQUENCE [LARGE SCALE GENOMIC DNA]</scope>
    <source>
        <strain evidence="6 7">V7</strain>
    </source>
</reference>
<keyword evidence="1" id="KW-0805">Transcription regulation</keyword>
<dbReference type="Gene3D" id="1.10.357.10">
    <property type="entry name" value="Tetracycline Repressor, domain 2"/>
    <property type="match status" value="1"/>
</dbReference>
<comment type="caution">
    <text evidence="6">The sequence shown here is derived from an EMBL/GenBank/DDBJ whole genome shotgun (WGS) entry which is preliminary data.</text>
</comment>
<name>A0A5C6FL58_9PLAN</name>
<feature type="domain" description="HTH tetR-type" evidence="5">
    <location>
        <begin position="6"/>
        <end position="66"/>
    </location>
</feature>
<dbReference type="Pfam" id="PF00440">
    <property type="entry name" value="TetR_N"/>
    <property type="match status" value="1"/>
</dbReference>
<dbReference type="Proteomes" id="UP000316476">
    <property type="component" value="Unassembled WGS sequence"/>
</dbReference>
<dbReference type="OrthoDB" id="9798857at2"/>
<evidence type="ECO:0000256" key="4">
    <source>
        <dbReference type="PROSITE-ProRule" id="PRU00335"/>
    </source>
</evidence>
<dbReference type="InterPro" id="IPR001647">
    <property type="entry name" value="HTH_TetR"/>
</dbReference>
<feature type="DNA-binding region" description="H-T-H motif" evidence="4">
    <location>
        <begin position="29"/>
        <end position="48"/>
    </location>
</feature>
<dbReference type="AlphaFoldDB" id="A0A5C6FL58"/>
<dbReference type="GO" id="GO:0003677">
    <property type="term" value="F:DNA binding"/>
    <property type="evidence" value="ECO:0007669"/>
    <property type="project" value="UniProtKB-UniRule"/>
</dbReference>
<evidence type="ECO:0000256" key="3">
    <source>
        <dbReference type="ARBA" id="ARBA00023163"/>
    </source>
</evidence>
<accession>A0A5C6FL58</accession>
<evidence type="ECO:0000313" key="7">
    <source>
        <dbReference type="Proteomes" id="UP000316476"/>
    </source>
</evidence>
<sequence>MSTEPSETQTKILSAALDLLVRNAGKDVRMSDIAGAAGVSRQAIYLNFESRSDLMIATVQYGDRINNAASQVQPWRDAEGTAKLDAWIKFWGNYLPQIFGVAKALMIAKETDEAAAAAWDNRMTDVRNSCRKTIESLSHTGHLADPWTIKQATDVLWALLSVANYEQLTVTAKWSTRQYVKHMQTSARRLFVA</sequence>
<dbReference type="PRINTS" id="PR00455">
    <property type="entry name" value="HTHTETR"/>
</dbReference>
<dbReference type="PANTHER" id="PTHR47506:SF6">
    <property type="entry name" value="HTH-TYPE TRANSCRIPTIONAL REPRESSOR NEMR"/>
    <property type="match status" value="1"/>
</dbReference>
<organism evidence="6 7">
    <name type="scientific">Crateriforma conspicua</name>
    <dbReference type="NCBI Taxonomy" id="2527996"/>
    <lineage>
        <taxon>Bacteria</taxon>
        <taxon>Pseudomonadati</taxon>
        <taxon>Planctomycetota</taxon>
        <taxon>Planctomycetia</taxon>
        <taxon>Planctomycetales</taxon>
        <taxon>Planctomycetaceae</taxon>
        <taxon>Crateriforma</taxon>
    </lineage>
</organism>